<dbReference type="PANTHER" id="PTHR33129:SF1">
    <property type="entry name" value="ATP-BINDING PROTEIN"/>
    <property type="match status" value="1"/>
</dbReference>
<dbReference type="Proteomes" id="UP000747110">
    <property type="component" value="Unassembled WGS sequence"/>
</dbReference>
<evidence type="ECO:0000313" key="2">
    <source>
        <dbReference type="Proteomes" id="UP000747110"/>
    </source>
</evidence>
<keyword evidence="2" id="KW-1185">Reference proteome</keyword>
<accession>A0A8J4CKG5</accession>
<name>A0A8J4CKG5_9CHLO</name>
<proteinExistence type="predicted"/>
<dbReference type="OrthoDB" id="2441519at2759"/>
<organism evidence="1 2">
    <name type="scientific">Volvox reticuliferus</name>
    <dbReference type="NCBI Taxonomy" id="1737510"/>
    <lineage>
        <taxon>Eukaryota</taxon>
        <taxon>Viridiplantae</taxon>
        <taxon>Chlorophyta</taxon>
        <taxon>core chlorophytes</taxon>
        <taxon>Chlorophyceae</taxon>
        <taxon>CS clade</taxon>
        <taxon>Chlamydomonadales</taxon>
        <taxon>Volvocaceae</taxon>
        <taxon>Volvox</taxon>
    </lineage>
</organism>
<dbReference type="PANTHER" id="PTHR33129">
    <property type="entry name" value="PROTEIN KINASE DOMAIN-CONTAINING PROTEIN-RELATED"/>
    <property type="match status" value="1"/>
</dbReference>
<gene>
    <name evidence="1" type="ORF">Vretifemale_12292</name>
</gene>
<evidence type="ECO:0000313" key="1">
    <source>
        <dbReference type="EMBL" id="GIL83624.1"/>
    </source>
</evidence>
<sequence length="308" mass="35143">MGHVHDEHNANTVLLATSADLQQYKGFLKLRGATALYMPLWTDDEIEKCRSQLFPTLDAAMVQTLMSKWGNIPRYVLEKATDGKAQCSLGAAIIVCEWEDILICIGNSGSAQDYFSERLVHFEVVGDQYNEIIMKLASPYVVQEMEIKAGKNLMRQLQNLVRLAIWKPRIFTAAAGVFFESYVDHHLQQGGSFKVRHLCASQIGHAQVTAQHPPDIHNFVTLEEVQQGEDVQQQNVSVYYVPCIHTFPIGDFQRNAVDLRRAKTAASQFIDLNQRLYFTVPDWIFESFKFMDGIPMDIEQWVLEVPWM</sequence>
<reference evidence="1" key="1">
    <citation type="journal article" date="2021" name="Proc. Natl. Acad. Sci. U.S.A.">
        <title>Three genomes in the algal genus Volvox reveal the fate of a haploid sex-determining region after a transition to homothallism.</title>
        <authorList>
            <person name="Yamamoto K."/>
            <person name="Hamaji T."/>
            <person name="Kawai-Toyooka H."/>
            <person name="Matsuzaki R."/>
            <person name="Takahashi F."/>
            <person name="Nishimura Y."/>
            <person name="Kawachi M."/>
            <person name="Noguchi H."/>
            <person name="Minakuchi Y."/>
            <person name="Umen J.G."/>
            <person name="Toyoda A."/>
            <person name="Nozaki H."/>
        </authorList>
    </citation>
    <scope>NUCLEOTIDE SEQUENCE</scope>
    <source>
        <strain evidence="1">NIES-3786</strain>
    </source>
</reference>
<comment type="caution">
    <text evidence="1">The sequence shown here is derived from an EMBL/GenBank/DDBJ whole genome shotgun (WGS) entry which is preliminary data.</text>
</comment>
<dbReference type="EMBL" id="BNCP01000027">
    <property type="protein sequence ID" value="GIL83624.1"/>
    <property type="molecule type" value="Genomic_DNA"/>
</dbReference>
<protein>
    <submittedName>
        <fullName evidence="1">Uncharacterized protein</fullName>
    </submittedName>
</protein>
<dbReference type="AlphaFoldDB" id="A0A8J4CKG5"/>
<dbReference type="InterPro" id="IPR052980">
    <property type="entry name" value="Crinkler_effector"/>
</dbReference>